<comment type="caution">
    <text evidence="1">The sequence shown here is derived from an EMBL/GenBank/DDBJ whole genome shotgun (WGS) entry which is preliminary data.</text>
</comment>
<organism evidence="1 2">
    <name type="scientific">Citrobacter portucalensis</name>
    <dbReference type="NCBI Taxonomy" id="1639133"/>
    <lineage>
        <taxon>Bacteria</taxon>
        <taxon>Pseudomonadati</taxon>
        <taxon>Pseudomonadota</taxon>
        <taxon>Gammaproteobacteria</taxon>
        <taxon>Enterobacterales</taxon>
        <taxon>Enterobacteriaceae</taxon>
        <taxon>Citrobacter</taxon>
        <taxon>Citrobacter freundii complex</taxon>
    </lineage>
</organism>
<dbReference type="AlphaFoldDB" id="A0A9X4GRK5"/>
<accession>A0A9X4GRK5</accession>
<sequence>PEENMVRQKCSGIRRSYLDRAGVPEQRIGYITGHSSLSSATEAFKTYSAGCSMKELSDYVEMVDYPEIIFPERKKGA</sequence>
<name>A0A9X4GRK5_9ENTR</name>
<gene>
    <name evidence="1" type="ORF">L2111_23675</name>
</gene>
<evidence type="ECO:0008006" key="3">
    <source>
        <dbReference type="Google" id="ProtNLM"/>
    </source>
</evidence>
<evidence type="ECO:0000313" key="2">
    <source>
        <dbReference type="Proteomes" id="UP001147005"/>
    </source>
</evidence>
<feature type="non-terminal residue" evidence="1">
    <location>
        <position position="1"/>
    </location>
</feature>
<dbReference type="Proteomes" id="UP001147005">
    <property type="component" value="Unassembled WGS sequence"/>
</dbReference>
<reference evidence="1" key="1">
    <citation type="submission" date="2022-01" db="EMBL/GenBank/DDBJ databases">
        <title>Genetic Characterization of Carbapenem-resistant Citrobacter spp. from China: a multicenter study.</title>
        <authorList>
            <person name="Ye L."/>
        </authorList>
    </citation>
    <scope>NUCLEOTIDE SEQUENCE</scope>
    <source>
        <strain evidence="1">IR5432</strain>
    </source>
</reference>
<evidence type="ECO:0000313" key="1">
    <source>
        <dbReference type="EMBL" id="MDE9621052.1"/>
    </source>
</evidence>
<proteinExistence type="predicted"/>
<protein>
    <recommendedName>
        <fullName evidence="3">Integrase</fullName>
    </recommendedName>
</protein>
<dbReference type="EMBL" id="JAKIHW010000044">
    <property type="protein sequence ID" value="MDE9621052.1"/>
    <property type="molecule type" value="Genomic_DNA"/>
</dbReference>